<dbReference type="AlphaFoldDB" id="A0A2H1VF05"/>
<organism evidence="1">
    <name type="scientific">Spodoptera frugiperda</name>
    <name type="common">Fall armyworm</name>
    <dbReference type="NCBI Taxonomy" id="7108"/>
    <lineage>
        <taxon>Eukaryota</taxon>
        <taxon>Metazoa</taxon>
        <taxon>Ecdysozoa</taxon>
        <taxon>Arthropoda</taxon>
        <taxon>Hexapoda</taxon>
        <taxon>Insecta</taxon>
        <taxon>Pterygota</taxon>
        <taxon>Neoptera</taxon>
        <taxon>Endopterygota</taxon>
        <taxon>Lepidoptera</taxon>
        <taxon>Glossata</taxon>
        <taxon>Ditrysia</taxon>
        <taxon>Noctuoidea</taxon>
        <taxon>Noctuidae</taxon>
        <taxon>Amphipyrinae</taxon>
        <taxon>Spodoptera</taxon>
    </lineage>
</organism>
<reference evidence="1" key="1">
    <citation type="submission" date="2016-07" db="EMBL/GenBank/DDBJ databases">
        <authorList>
            <person name="Bretaudeau A."/>
        </authorList>
    </citation>
    <scope>NUCLEOTIDE SEQUENCE</scope>
    <source>
        <strain evidence="1">Rice</strain>
        <tissue evidence="1">Whole body</tissue>
    </source>
</reference>
<sequence length="104" mass="11659">MEDVTISKKNHQARNQTPHFSTRDVLYYVAVDALALAETNSAKLCFLYGKMRAMDGYPTIDTSHTRTATYQQLSVGGLRFDPFDPRLLSIKLDVVLSLNGSFTN</sequence>
<accession>A0A2H1VF05</accession>
<gene>
    <name evidence="1" type="ORF">SFRICE_007286</name>
</gene>
<dbReference type="EMBL" id="ODYU01002212">
    <property type="protein sequence ID" value="SOQ39407.1"/>
    <property type="molecule type" value="Genomic_DNA"/>
</dbReference>
<evidence type="ECO:0000313" key="1">
    <source>
        <dbReference type="EMBL" id="SOQ39407.1"/>
    </source>
</evidence>
<name>A0A2H1VF05_SPOFR</name>
<protein>
    <submittedName>
        <fullName evidence="1">SFRICE_007286</fullName>
    </submittedName>
</protein>
<proteinExistence type="predicted"/>